<accession>A0A367KV40</accession>
<evidence type="ECO:0000313" key="1">
    <source>
        <dbReference type="EMBL" id="RCI06066.1"/>
    </source>
</evidence>
<protein>
    <submittedName>
        <fullName evidence="1">Uncharacterized protein</fullName>
    </submittedName>
</protein>
<organism evidence="1 2">
    <name type="scientific">Rhizopus stolonifer</name>
    <name type="common">Rhizopus nigricans</name>
    <dbReference type="NCBI Taxonomy" id="4846"/>
    <lineage>
        <taxon>Eukaryota</taxon>
        <taxon>Fungi</taxon>
        <taxon>Fungi incertae sedis</taxon>
        <taxon>Mucoromycota</taxon>
        <taxon>Mucoromycotina</taxon>
        <taxon>Mucoromycetes</taxon>
        <taxon>Mucorales</taxon>
        <taxon>Mucorineae</taxon>
        <taxon>Rhizopodaceae</taxon>
        <taxon>Rhizopus</taxon>
    </lineage>
</organism>
<gene>
    <name evidence="1" type="ORF">CU098_011450</name>
</gene>
<dbReference type="Proteomes" id="UP000253551">
    <property type="component" value="Unassembled WGS sequence"/>
</dbReference>
<dbReference type="OrthoDB" id="2291913at2759"/>
<dbReference type="EMBL" id="PJQM01000238">
    <property type="protein sequence ID" value="RCI06066.1"/>
    <property type="molecule type" value="Genomic_DNA"/>
</dbReference>
<keyword evidence="2" id="KW-1185">Reference proteome</keyword>
<sequence>MKKYLPLPTTIVTHVIENYKEEIKNSEAVFGVKWVHKRCVTKKDKEQCLLRSGEKQVRADTAKDGINAKTRDLQENQLSWAFEDCYRKRGARVSIQRNFRDYIQKDYQQNSPWMWAEWDLKKKEEEEEKYINNNVLVLMVALEALGCYSVASFTTEELVSDGFENVKAVFNGYLDDPHKQRDLSNLVLAI</sequence>
<reference evidence="1 2" key="1">
    <citation type="journal article" date="2018" name="G3 (Bethesda)">
        <title>Phylogenetic and Phylogenomic Definition of Rhizopus Species.</title>
        <authorList>
            <person name="Gryganskyi A.P."/>
            <person name="Golan J."/>
            <person name="Dolatabadi S."/>
            <person name="Mondo S."/>
            <person name="Robb S."/>
            <person name="Idnurm A."/>
            <person name="Muszewska A."/>
            <person name="Steczkiewicz K."/>
            <person name="Masonjones S."/>
            <person name="Liao H.L."/>
            <person name="Gajdeczka M.T."/>
            <person name="Anike F."/>
            <person name="Vuek A."/>
            <person name="Anishchenko I.M."/>
            <person name="Voigt K."/>
            <person name="de Hoog G.S."/>
            <person name="Smith M.E."/>
            <person name="Heitman J."/>
            <person name="Vilgalys R."/>
            <person name="Stajich J.E."/>
        </authorList>
    </citation>
    <scope>NUCLEOTIDE SEQUENCE [LARGE SCALE GENOMIC DNA]</scope>
    <source>
        <strain evidence="1 2">LSU 92-RS-03</strain>
    </source>
</reference>
<proteinExistence type="predicted"/>
<dbReference type="AlphaFoldDB" id="A0A367KV40"/>
<evidence type="ECO:0000313" key="2">
    <source>
        <dbReference type="Proteomes" id="UP000253551"/>
    </source>
</evidence>
<name>A0A367KV40_RHIST</name>
<comment type="caution">
    <text evidence="1">The sequence shown here is derived from an EMBL/GenBank/DDBJ whole genome shotgun (WGS) entry which is preliminary data.</text>
</comment>